<reference evidence="2 4" key="1">
    <citation type="submission" date="2018-11" db="EMBL/GenBank/DDBJ databases">
        <title>Bradyrhizobium sp. nov., isolated from effective nodules of peanut in China.</title>
        <authorList>
            <person name="Li Y."/>
        </authorList>
    </citation>
    <scope>NUCLEOTIDE SEQUENCE [LARGE SCALE GENOMIC DNA]</scope>
    <source>
        <strain evidence="2 4">CCBAU 51770</strain>
        <strain evidence="1 3">CCBAU 51781</strain>
    </source>
</reference>
<accession>A0A4Q0QM16</accession>
<dbReference type="Proteomes" id="UP000289946">
    <property type="component" value="Unassembled WGS sequence"/>
</dbReference>
<evidence type="ECO:0000313" key="3">
    <source>
        <dbReference type="Proteomes" id="UP000289946"/>
    </source>
</evidence>
<gene>
    <name evidence="2" type="ORF">EAS61_18275</name>
    <name evidence="1" type="ORF">EAS62_31390</name>
</gene>
<dbReference type="AlphaFoldDB" id="A0A4Q0QM16"/>
<name>A0A4Q0QM16_9BRAD</name>
<proteinExistence type="predicted"/>
<comment type="caution">
    <text evidence="2">The sequence shown here is derived from an EMBL/GenBank/DDBJ whole genome shotgun (WGS) entry which is preliminary data.</text>
</comment>
<evidence type="ECO:0000313" key="4">
    <source>
        <dbReference type="Proteomes" id="UP000290174"/>
    </source>
</evidence>
<dbReference type="Proteomes" id="UP000290174">
    <property type="component" value="Unassembled WGS sequence"/>
</dbReference>
<dbReference type="EMBL" id="RDRA01000021">
    <property type="protein sequence ID" value="RXG89089.1"/>
    <property type="molecule type" value="Genomic_DNA"/>
</dbReference>
<organism evidence="2 4">
    <name type="scientific">Bradyrhizobium zhanjiangense</name>
    <dbReference type="NCBI Taxonomy" id="1325107"/>
    <lineage>
        <taxon>Bacteria</taxon>
        <taxon>Pseudomonadati</taxon>
        <taxon>Pseudomonadota</taxon>
        <taxon>Alphaproteobacteria</taxon>
        <taxon>Hyphomicrobiales</taxon>
        <taxon>Nitrobacteraceae</taxon>
        <taxon>Bradyrhizobium</taxon>
    </lineage>
</organism>
<keyword evidence="3" id="KW-1185">Reference proteome</keyword>
<sequence length="70" mass="7637">MGIGGSTADGSGIGQPCLGQVLLKAILPGLARLRLFRDGVLQPRHSWYIKWAKILRSTLTSLQDHLNRSP</sequence>
<protein>
    <submittedName>
        <fullName evidence="2">Uncharacterized protein</fullName>
    </submittedName>
</protein>
<evidence type="ECO:0000313" key="2">
    <source>
        <dbReference type="EMBL" id="RXG95790.1"/>
    </source>
</evidence>
<dbReference type="EMBL" id="RKMK01000015">
    <property type="protein sequence ID" value="RXG95790.1"/>
    <property type="molecule type" value="Genomic_DNA"/>
</dbReference>
<evidence type="ECO:0000313" key="1">
    <source>
        <dbReference type="EMBL" id="RXG89089.1"/>
    </source>
</evidence>